<dbReference type="AlphaFoldDB" id="A0A844ART2"/>
<feature type="transmembrane region" description="Helical" evidence="7">
    <location>
        <begin position="247"/>
        <end position="268"/>
    </location>
</feature>
<comment type="subcellular location">
    <subcellularLocation>
        <location evidence="2">Endomembrane system</location>
        <topology evidence="2">Multi-pass membrane protein</topology>
    </subcellularLocation>
</comment>
<accession>A0A844ART2</accession>
<feature type="transmembrane region" description="Helical" evidence="7">
    <location>
        <begin position="212"/>
        <end position="231"/>
    </location>
</feature>
<keyword evidence="6 7" id="KW-0472">Membrane</keyword>
<keyword evidence="5 7" id="KW-1133">Transmembrane helix</keyword>
<dbReference type="GO" id="GO:0005737">
    <property type="term" value="C:cytoplasm"/>
    <property type="evidence" value="ECO:0007669"/>
    <property type="project" value="TreeGrafter"/>
</dbReference>
<evidence type="ECO:0000313" key="10">
    <source>
        <dbReference type="Proteomes" id="UP000487350"/>
    </source>
</evidence>
<comment type="caution">
    <text evidence="9">The sequence shown here is derived from an EMBL/GenBank/DDBJ whole genome shotgun (WGS) entry which is preliminary data.</text>
</comment>
<dbReference type="InterPro" id="IPR008915">
    <property type="entry name" value="Peptidase_M50"/>
</dbReference>
<dbReference type="OrthoDB" id="9759690at2"/>
<comment type="cofactor">
    <cofactor evidence="1">
        <name>Zn(2+)</name>
        <dbReference type="ChEBI" id="CHEBI:29105"/>
    </cofactor>
</comment>
<dbReference type="GO" id="GO:0012505">
    <property type="term" value="C:endomembrane system"/>
    <property type="evidence" value="ECO:0007669"/>
    <property type="project" value="UniProtKB-SubCell"/>
</dbReference>
<dbReference type="Pfam" id="PF02163">
    <property type="entry name" value="Peptidase_M50"/>
    <property type="match status" value="1"/>
</dbReference>
<comment type="similarity">
    <text evidence="3">Belongs to the peptidase M50B family.</text>
</comment>
<sequence length="702" mass="77972">MQVERATRLPLIREELRLLPADANRDGSPAWMIHDPIANRFFRIGWMDFEMLTRWQLGTPEAIAQAVSSETTLDIHPDDAESLALFLRQHGLLQPAGTADVDSMRERAAAHKPGVGEWLLHHYLFFRLPLVRPQEMLAQLIPRLAWLFTPAMLLAVGIATLTGIVMVSHQWDTFTSSFVDHLTWHGAVGFAIAVAFAKTLHELGHAFTATRYGVRVAHMGVALVVMFPMLYTDTSESWKLTSARQRLAIASAGIITELALAGIATLLWCFTPDGLLRTALFFLASTSWLLTLAVNASPFMRFDGYFILCDVLNFPNLHERAGNLARTWVRRSMLGLPQPWPETLPNAQRRWLIAFAISTWVYRLVVFLGIATLVYVYFFKLLGIALMAVEIGWFIVRPVYSELKEWSAVREEVQPRRKLVAGLLVAVTLLVLCVPWHSSVQGAGVMRAARQHLVFAPRAGELKALPTRMKVAEGELLFALQSPDLGGSADRARALADARAQELVGLSGLRDGEERRAMLESERERFLAEASVFTGEQSRLQLVAPFAGRLADVDPQLQAGVWVQPRRPLAILIDPSQWIAEVFVAEEDVGRIKAGDAAKVYSGVRAISGKVVQIDTSRTTSLPYPMLDATYGGPIVTLPRTDERSEEHTVRDGLYRVRIALDEAPPRERMSLCSVSISGTAQALLHGVFDHALSVVIRESGF</sequence>
<keyword evidence="4 7" id="KW-0812">Transmembrane</keyword>
<feature type="transmembrane region" description="Helical" evidence="7">
    <location>
        <begin position="275"/>
        <end position="296"/>
    </location>
</feature>
<dbReference type="GO" id="GO:0016020">
    <property type="term" value="C:membrane"/>
    <property type="evidence" value="ECO:0007669"/>
    <property type="project" value="InterPro"/>
</dbReference>
<evidence type="ECO:0000256" key="1">
    <source>
        <dbReference type="ARBA" id="ARBA00001947"/>
    </source>
</evidence>
<dbReference type="PANTHER" id="PTHR13325:SF3">
    <property type="entry name" value="MEMBRANE-BOUND TRANSCRIPTION FACTOR SITE-2 PROTEASE"/>
    <property type="match status" value="1"/>
</dbReference>
<proteinExistence type="inferred from homology"/>
<dbReference type="Proteomes" id="UP000487350">
    <property type="component" value="Unassembled WGS sequence"/>
</dbReference>
<evidence type="ECO:0000259" key="8">
    <source>
        <dbReference type="Pfam" id="PF02163"/>
    </source>
</evidence>
<evidence type="ECO:0000256" key="6">
    <source>
        <dbReference type="ARBA" id="ARBA00023136"/>
    </source>
</evidence>
<feature type="transmembrane region" description="Helical" evidence="7">
    <location>
        <begin position="182"/>
        <end position="200"/>
    </location>
</feature>
<organism evidence="9 10">
    <name type="scientific">Caenimonas koreensis DSM 17982</name>
    <dbReference type="NCBI Taxonomy" id="1121255"/>
    <lineage>
        <taxon>Bacteria</taxon>
        <taxon>Pseudomonadati</taxon>
        <taxon>Pseudomonadota</taxon>
        <taxon>Betaproteobacteria</taxon>
        <taxon>Burkholderiales</taxon>
        <taxon>Comamonadaceae</taxon>
        <taxon>Caenimonas</taxon>
    </lineage>
</organism>
<dbReference type="GO" id="GO:0031293">
    <property type="term" value="P:membrane protein intracellular domain proteolysis"/>
    <property type="evidence" value="ECO:0007669"/>
    <property type="project" value="TreeGrafter"/>
</dbReference>
<evidence type="ECO:0000256" key="5">
    <source>
        <dbReference type="ARBA" id="ARBA00022989"/>
    </source>
</evidence>
<name>A0A844ART2_9BURK</name>
<feature type="transmembrane region" description="Helical" evidence="7">
    <location>
        <begin position="351"/>
        <end position="374"/>
    </location>
</feature>
<evidence type="ECO:0000313" key="9">
    <source>
        <dbReference type="EMBL" id="MRD47110.1"/>
    </source>
</evidence>
<dbReference type="InterPro" id="IPR001193">
    <property type="entry name" value="MBTPS2"/>
</dbReference>
<feature type="transmembrane region" description="Helical" evidence="7">
    <location>
        <begin position="420"/>
        <end position="437"/>
    </location>
</feature>
<feature type="transmembrane region" description="Helical" evidence="7">
    <location>
        <begin position="144"/>
        <end position="167"/>
    </location>
</feature>
<dbReference type="GO" id="GO:0004222">
    <property type="term" value="F:metalloendopeptidase activity"/>
    <property type="evidence" value="ECO:0007669"/>
    <property type="project" value="InterPro"/>
</dbReference>
<evidence type="ECO:0000256" key="2">
    <source>
        <dbReference type="ARBA" id="ARBA00004127"/>
    </source>
</evidence>
<evidence type="ECO:0000256" key="4">
    <source>
        <dbReference type="ARBA" id="ARBA00022692"/>
    </source>
</evidence>
<evidence type="ECO:0000256" key="3">
    <source>
        <dbReference type="ARBA" id="ARBA00007931"/>
    </source>
</evidence>
<gene>
    <name evidence="9" type="ORF">GHT07_07455</name>
</gene>
<feature type="domain" description="Peptidase M50" evidence="8">
    <location>
        <begin position="190"/>
        <end position="273"/>
    </location>
</feature>
<dbReference type="PANTHER" id="PTHR13325">
    <property type="entry name" value="PROTEASE M50 MEMBRANE-BOUND TRANSCRIPTION FACTOR SITE 2 PROTEASE"/>
    <property type="match status" value="1"/>
</dbReference>
<protein>
    <submittedName>
        <fullName evidence="9">HlyD family efflux transporter periplasmic adaptor subunit</fullName>
    </submittedName>
</protein>
<dbReference type="Gene3D" id="2.40.30.170">
    <property type="match status" value="1"/>
</dbReference>
<evidence type="ECO:0000256" key="7">
    <source>
        <dbReference type="SAM" id="Phobius"/>
    </source>
</evidence>
<keyword evidence="10" id="KW-1185">Reference proteome</keyword>
<dbReference type="EMBL" id="WJBU01000006">
    <property type="protein sequence ID" value="MRD47110.1"/>
    <property type="molecule type" value="Genomic_DNA"/>
</dbReference>
<reference evidence="9 10" key="1">
    <citation type="submission" date="2019-11" db="EMBL/GenBank/DDBJ databases">
        <title>Caenimonas koreensis gen. nov., sp. nov., isolated from activated sludge.</title>
        <authorList>
            <person name="Seung H.R."/>
        </authorList>
    </citation>
    <scope>NUCLEOTIDE SEQUENCE [LARGE SCALE GENOMIC DNA]</scope>
    <source>
        <strain evidence="9 10">EMB320</strain>
    </source>
</reference>